<sequence length="82" mass="8272">MPTALTSIDAQALLNAQARAWNTNPAGIAATYAPTGSLVSPDGHVCDGRAVIEAAFVMLFGGPATPGMPPAWAGLFADTTTD</sequence>
<comment type="caution">
    <text evidence="1">The sequence shown here is derived from an EMBL/GenBank/DDBJ whole genome shotgun (WGS) entry which is preliminary data.</text>
</comment>
<name>A0ABS8P120_9PSEU</name>
<evidence type="ECO:0000313" key="1">
    <source>
        <dbReference type="EMBL" id="MCD2191779.1"/>
    </source>
</evidence>
<organism evidence="1 2">
    <name type="scientific">Actinomycetospora endophytica</name>
    <dbReference type="NCBI Taxonomy" id="2291215"/>
    <lineage>
        <taxon>Bacteria</taxon>
        <taxon>Bacillati</taxon>
        <taxon>Actinomycetota</taxon>
        <taxon>Actinomycetes</taxon>
        <taxon>Pseudonocardiales</taxon>
        <taxon>Pseudonocardiaceae</taxon>
        <taxon>Actinomycetospora</taxon>
    </lineage>
</organism>
<dbReference type="SUPFAM" id="SSF54427">
    <property type="entry name" value="NTF2-like"/>
    <property type="match status" value="1"/>
</dbReference>
<evidence type="ECO:0000313" key="2">
    <source>
        <dbReference type="Proteomes" id="UP001199469"/>
    </source>
</evidence>
<accession>A0ABS8P120</accession>
<dbReference type="RefSeq" id="WP_230729326.1">
    <property type="nucleotide sequence ID" value="NZ_JAJNDB010000001.1"/>
</dbReference>
<reference evidence="1 2" key="1">
    <citation type="submission" date="2021-11" db="EMBL/GenBank/DDBJ databases">
        <title>Draft genome sequence of Actinomycetospora sp. SF1 isolated from the rhizosphere soil.</title>
        <authorList>
            <person name="Duangmal K."/>
            <person name="Chantavorakit T."/>
        </authorList>
    </citation>
    <scope>NUCLEOTIDE SEQUENCE [LARGE SCALE GENOMIC DNA]</scope>
    <source>
        <strain evidence="1 2">TBRC 5722</strain>
    </source>
</reference>
<dbReference type="Proteomes" id="UP001199469">
    <property type="component" value="Unassembled WGS sequence"/>
</dbReference>
<keyword evidence="2" id="KW-1185">Reference proteome</keyword>
<dbReference type="EMBL" id="JAJNDB010000001">
    <property type="protein sequence ID" value="MCD2191779.1"/>
    <property type="molecule type" value="Genomic_DNA"/>
</dbReference>
<protein>
    <recommendedName>
        <fullName evidence="3">SnoaL-like protein</fullName>
    </recommendedName>
</protein>
<dbReference type="Gene3D" id="3.10.450.50">
    <property type="match status" value="1"/>
</dbReference>
<proteinExistence type="predicted"/>
<evidence type="ECO:0008006" key="3">
    <source>
        <dbReference type="Google" id="ProtNLM"/>
    </source>
</evidence>
<dbReference type="InterPro" id="IPR032710">
    <property type="entry name" value="NTF2-like_dom_sf"/>
</dbReference>
<gene>
    <name evidence="1" type="ORF">LQ327_00030</name>
</gene>